<reference evidence="1 2" key="1">
    <citation type="submission" date="2021-06" db="EMBL/GenBank/DDBJ databases">
        <title>Caerostris darwini draft genome.</title>
        <authorList>
            <person name="Kono N."/>
            <person name="Arakawa K."/>
        </authorList>
    </citation>
    <scope>NUCLEOTIDE SEQUENCE [LARGE SCALE GENOMIC DNA]</scope>
</reference>
<gene>
    <name evidence="1" type="ORF">CDAR_383211</name>
</gene>
<dbReference type="AlphaFoldDB" id="A0AAV4NX19"/>
<dbReference type="EMBL" id="BPLQ01002109">
    <property type="protein sequence ID" value="GIX88845.1"/>
    <property type="molecule type" value="Genomic_DNA"/>
</dbReference>
<comment type="caution">
    <text evidence="1">The sequence shown here is derived from an EMBL/GenBank/DDBJ whole genome shotgun (WGS) entry which is preliminary data.</text>
</comment>
<evidence type="ECO:0000313" key="1">
    <source>
        <dbReference type="EMBL" id="GIX88845.1"/>
    </source>
</evidence>
<dbReference type="Proteomes" id="UP001054837">
    <property type="component" value="Unassembled WGS sequence"/>
</dbReference>
<organism evidence="1 2">
    <name type="scientific">Caerostris darwini</name>
    <dbReference type="NCBI Taxonomy" id="1538125"/>
    <lineage>
        <taxon>Eukaryota</taxon>
        <taxon>Metazoa</taxon>
        <taxon>Ecdysozoa</taxon>
        <taxon>Arthropoda</taxon>
        <taxon>Chelicerata</taxon>
        <taxon>Arachnida</taxon>
        <taxon>Araneae</taxon>
        <taxon>Araneomorphae</taxon>
        <taxon>Entelegynae</taxon>
        <taxon>Araneoidea</taxon>
        <taxon>Araneidae</taxon>
        <taxon>Caerostris</taxon>
    </lineage>
</organism>
<name>A0AAV4NX19_9ARAC</name>
<evidence type="ECO:0000313" key="2">
    <source>
        <dbReference type="Proteomes" id="UP001054837"/>
    </source>
</evidence>
<proteinExistence type="predicted"/>
<accession>A0AAV4NX19</accession>
<keyword evidence="2" id="KW-1185">Reference proteome</keyword>
<sequence>MPRGSPKHKFSFTALQDGNMQNSNRIPQETYVSNSMHIQMEERLSYLGNQQTAGYALGLVEFSALDKLRFNGIEMFAGVIKSRYLRFALKRKYLV</sequence>
<protein>
    <submittedName>
        <fullName evidence="1">Uncharacterized protein</fullName>
    </submittedName>
</protein>